<feature type="region of interest" description="Disordered" evidence="1">
    <location>
        <begin position="243"/>
        <end position="270"/>
    </location>
</feature>
<dbReference type="EMBL" id="MCFF01000028">
    <property type="protein sequence ID" value="ORZ11389.1"/>
    <property type="molecule type" value="Genomic_DNA"/>
</dbReference>
<evidence type="ECO:0000313" key="2">
    <source>
        <dbReference type="EMBL" id="ORZ11389.1"/>
    </source>
</evidence>
<name>A0A1Y2GHV6_9FUNG</name>
<dbReference type="InterPro" id="IPR032675">
    <property type="entry name" value="LRR_dom_sf"/>
</dbReference>
<evidence type="ECO:0008006" key="4">
    <source>
        <dbReference type="Google" id="ProtNLM"/>
    </source>
</evidence>
<evidence type="ECO:0000313" key="3">
    <source>
        <dbReference type="Proteomes" id="UP000193648"/>
    </source>
</evidence>
<feature type="region of interest" description="Disordered" evidence="1">
    <location>
        <begin position="118"/>
        <end position="139"/>
    </location>
</feature>
<feature type="region of interest" description="Disordered" evidence="1">
    <location>
        <begin position="1090"/>
        <end position="1120"/>
    </location>
</feature>
<dbReference type="GeneID" id="33566657"/>
<feature type="compositionally biased region" description="Acidic residues" evidence="1">
    <location>
        <begin position="867"/>
        <end position="877"/>
    </location>
</feature>
<proteinExistence type="predicted"/>
<gene>
    <name evidence="2" type="ORF">BCR41DRAFT_357139</name>
</gene>
<reference evidence="2 3" key="1">
    <citation type="submission" date="2016-07" db="EMBL/GenBank/DDBJ databases">
        <title>Pervasive Adenine N6-methylation of Active Genes in Fungi.</title>
        <authorList>
            <consortium name="DOE Joint Genome Institute"/>
            <person name="Mondo S.J."/>
            <person name="Dannebaum R.O."/>
            <person name="Kuo R.C."/>
            <person name="Labutti K."/>
            <person name="Haridas S."/>
            <person name="Kuo A."/>
            <person name="Salamov A."/>
            <person name="Ahrendt S.R."/>
            <person name="Lipzen A."/>
            <person name="Sullivan W."/>
            <person name="Andreopoulos W.B."/>
            <person name="Clum A."/>
            <person name="Lindquist E."/>
            <person name="Daum C."/>
            <person name="Ramamoorthy G.K."/>
            <person name="Gryganskyi A."/>
            <person name="Culley D."/>
            <person name="Magnuson J.K."/>
            <person name="James T.Y."/>
            <person name="O'Malley M.A."/>
            <person name="Stajich J.E."/>
            <person name="Spatafora J.W."/>
            <person name="Visel A."/>
            <person name="Grigoriev I.V."/>
        </authorList>
    </citation>
    <scope>NUCLEOTIDE SEQUENCE [LARGE SCALE GENOMIC DNA]</scope>
    <source>
        <strain evidence="2 3">NRRL 3116</strain>
    </source>
</reference>
<dbReference type="Gene3D" id="3.80.10.10">
    <property type="entry name" value="Ribonuclease Inhibitor"/>
    <property type="match status" value="1"/>
</dbReference>
<accession>A0A1Y2GHV6</accession>
<organism evidence="2 3">
    <name type="scientific">Lobosporangium transversale</name>
    <dbReference type="NCBI Taxonomy" id="64571"/>
    <lineage>
        <taxon>Eukaryota</taxon>
        <taxon>Fungi</taxon>
        <taxon>Fungi incertae sedis</taxon>
        <taxon>Mucoromycota</taxon>
        <taxon>Mortierellomycotina</taxon>
        <taxon>Mortierellomycetes</taxon>
        <taxon>Mortierellales</taxon>
        <taxon>Mortierellaceae</taxon>
        <taxon>Lobosporangium</taxon>
    </lineage>
</organism>
<comment type="caution">
    <text evidence="2">The sequence shown here is derived from an EMBL/GenBank/DDBJ whole genome shotgun (WGS) entry which is preliminary data.</text>
</comment>
<dbReference type="RefSeq" id="XP_021879704.1">
    <property type="nucleotide sequence ID" value="XM_022024813.1"/>
</dbReference>
<feature type="compositionally biased region" description="Basic and acidic residues" evidence="1">
    <location>
        <begin position="118"/>
        <end position="132"/>
    </location>
</feature>
<protein>
    <recommendedName>
        <fullName evidence="4">F-box domain-containing protein</fullName>
    </recommendedName>
</protein>
<dbReference type="InParanoid" id="A0A1Y2GHV6"/>
<evidence type="ECO:0000256" key="1">
    <source>
        <dbReference type="SAM" id="MobiDB-lite"/>
    </source>
</evidence>
<dbReference type="OrthoDB" id="2354158at2759"/>
<feature type="region of interest" description="Disordered" evidence="1">
    <location>
        <begin position="822"/>
        <end position="885"/>
    </location>
</feature>
<dbReference type="SUPFAM" id="SSF52047">
    <property type="entry name" value="RNI-like"/>
    <property type="match status" value="1"/>
</dbReference>
<feature type="compositionally biased region" description="Polar residues" evidence="1">
    <location>
        <begin position="826"/>
        <end position="854"/>
    </location>
</feature>
<feature type="compositionally biased region" description="Low complexity" evidence="1">
    <location>
        <begin position="246"/>
        <end position="265"/>
    </location>
</feature>
<sequence>MPSLPKSTGAVAVAAPAPFPISVPVTATVMPNRCCSNLPEECLLLIFENLRTHRSALHVLIRVNRQFFHLVVPILYRSPFRLLESKQETWPWSERIQRQVLLLQLLLRSAQIKQKQINRQEEKKWQRKRGQEQSEQAGDRYNNSCVAVTTGKSAVSPIVAAQGTENNKMSLRLNTKRRQHWWAKKKPSISSSTIETALSNPSSPSSLLFPSLSLSRKGGNIKGITIPGKIQGRKFISEKKQSLFQDDNSNSTNTSTSDNSNSLSTVRPTTIDGNIPNYYGQQQCQQQVLSPFSSSSNNSHDQSVDLANYGHTSGGYSCESFGYNECNSNDVFIDNNEDDMYRPCEGNPTYAFIDSDDYNSYQYRPHSISRYYTDTDTDADDDETLYMDELPHSGLFSQAGLFEPTPHLGPFSPKDNNGISSSRSWTQAFQTRFRSFSGSSFNGINDQSQPLVPQSHRLLHNNARLMADYLSYYVEHDHPRLARLLPSLFPSVPAESFDQLLTFRDAPNLTSSSAVAAAAAAGGGTGSPLSSLSGQKSVYNIFQSLQQSHKSARNLERAYAARTRVERDLFHHSPQLVRTLSLSAARIQAIIPPPLPPQSCLMGSMPSTRSALRTSASSYSLGQSLLSPFISLMSLLPSSFFSRSPFSVPISSSSSSSWHSSASTLTVSSFRSSHSVATSYCSSFPYSTDSLSLTKANVASLPSSLLVPSSPPLPQLSQLSSLYRIELYDIYHGIDVEVVVRFLRLHDQIYHTIREVKVGGVDDVGRSSDPGVITILYSLKTVRVLDMVEWREAIRYMNQIPTKHLESLLLGNVRMANHESVEPSMQGVTGLSSMPSTNADTSTVNGNMGSSSPEDGTADGSEIIGDGSEEDEEGEYEEKERSHPQIQALQRCRRLRVLRMPVLVNGLFGWAVKERRQWQLDLASRNKIALIPVNTHGEENGHLSKLRSLEPYWGNKNGHRRPVQLENVHLSGTSTGPLMSTLIHVVDAFRDSLQVLQSTSWMDSTEAPLYACCLSLSWAWCLPQLEVLDLQGEVAYRFQIQTLQYCPKLRVLRLSLPHSVLPSRQPTGMSSSAYNNNNISLHHHLSSSSPEMCQRCMSGGSNSLADPSKPEKSTTQLPPLSLADYLRAPSKGYSQYRYAFSALNAAMADNSINSNNNSGSSHGSNSHSESYYPYQGQRTGSTLFPNLQELRLAGDWGLCDESLLQMAKMMPRLSRLSLLRCETECLTACGLIRALLRFRGYKPKDLRQWDGDDSRIVLLQWLEICKTWHTQIEAVLVSSAEGDIIDSVAATTTIELKPLEISFLRDSVNHEICPLEIAYQ</sequence>
<keyword evidence="3" id="KW-1185">Reference proteome</keyword>
<dbReference type="Proteomes" id="UP000193648">
    <property type="component" value="Unassembled WGS sequence"/>
</dbReference>